<protein>
    <submittedName>
        <fullName evidence="2">Uncharacterized protein</fullName>
    </submittedName>
</protein>
<feature type="compositionally biased region" description="Low complexity" evidence="1">
    <location>
        <begin position="34"/>
        <end position="46"/>
    </location>
</feature>
<gene>
    <name evidence="2" type="ORF">NP493_732g02035</name>
</gene>
<feature type="compositionally biased region" description="Basic and acidic residues" evidence="1">
    <location>
        <begin position="136"/>
        <end position="151"/>
    </location>
</feature>
<dbReference type="EMBL" id="JAODUO010000733">
    <property type="protein sequence ID" value="KAK2175389.1"/>
    <property type="molecule type" value="Genomic_DNA"/>
</dbReference>
<accession>A0AAD9NQ70</accession>
<dbReference type="AlphaFoldDB" id="A0AAD9NQ70"/>
<feature type="compositionally biased region" description="Basic residues" evidence="1">
    <location>
        <begin position="47"/>
        <end position="56"/>
    </location>
</feature>
<feature type="region of interest" description="Disordered" evidence="1">
    <location>
        <begin position="1"/>
        <end position="20"/>
    </location>
</feature>
<sequence length="272" mass="31087">MSLPSPPPASPEKKRPKPGMLKRLFSSRLLNIADLSLDDPPTSTSTSKRKQKKLTRSRTCDTININRSNSTDMSADKTHRRHGSVTGVPQRQHSAPTGHPVHRSSKPEVRLQRGQAVSEPGMDDGGAIAEEDEDETGKKLLRPEDGDEKTSSRNSSFSRRVRKKKLAKSVSDAKLKEPIEYPCVPELMLEHHKREPFLSATEEWLLVELNEYECLIDKLQVVQLMAKHSKFFEVEPPELVEEFFLYVDMMPSYDEVINLDTWQEFRDKKYLC</sequence>
<dbReference type="Proteomes" id="UP001209878">
    <property type="component" value="Unassembled WGS sequence"/>
</dbReference>
<feature type="compositionally biased region" description="Pro residues" evidence="1">
    <location>
        <begin position="1"/>
        <end position="10"/>
    </location>
</feature>
<proteinExistence type="predicted"/>
<name>A0AAD9NQ70_RIDPI</name>
<comment type="caution">
    <text evidence="2">The sequence shown here is derived from an EMBL/GenBank/DDBJ whole genome shotgun (WGS) entry which is preliminary data.</text>
</comment>
<feature type="region of interest" description="Disordered" evidence="1">
    <location>
        <begin position="34"/>
        <end position="163"/>
    </location>
</feature>
<organism evidence="2 3">
    <name type="scientific">Ridgeia piscesae</name>
    <name type="common">Tubeworm</name>
    <dbReference type="NCBI Taxonomy" id="27915"/>
    <lineage>
        <taxon>Eukaryota</taxon>
        <taxon>Metazoa</taxon>
        <taxon>Spiralia</taxon>
        <taxon>Lophotrochozoa</taxon>
        <taxon>Annelida</taxon>
        <taxon>Polychaeta</taxon>
        <taxon>Sedentaria</taxon>
        <taxon>Canalipalpata</taxon>
        <taxon>Sabellida</taxon>
        <taxon>Siboglinidae</taxon>
        <taxon>Ridgeia</taxon>
    </lineage>
</organism>
<evidence type="ECO:0000256" key="1">
    <source>
        <dbReference type="SAM" id="MobiDB-lite"/>
    </source>
</evidence>
<feature type="compositionally biased region" description="Polar residues" evidence="1">
    <location>
        <begin position="60"/>
        <end position="73"/>
    </location>
</feature>
<reference evidence="2" key="1">
    <citation type="journal article" date="2023" name="Mol. Biol. Evol.">
        <title>Third-Generation Sequencing Reveals the Adaptive Role of the Epigenome in Three Deep-Sea Polychaetes.</title>
        <authorList>
            <person name="Perez M."/>
            <person name="Aroh O."/>
            <person name="Sun Y."/>
            <person name="Lan Y."/>
            <person name="Juniper S.K."/>
            <person name="Young C.R."/>
            <person name="Angers B."/>
            <person name="Qian P.Y."/>
        </authorList>
    </citation>
    <scope>NUCLEOTIDE SEQUENCE</scope>
    <source>
        <strain evidence="2">R07B-5</strain>
    </source>
</reference>
<evidence type="ECO:0000313" key="2">
    <source>
        <dbReference type="EMBL" id="KAK2175389.1"/>
    </source>
</evidence>
<keyword evidence="3" id="KW-1185">Reference proteome</keyword>
<evidence type="ECO:0000313" key="3">
    <source>
        <dbReference type="Proteomes" id="UP001209878"/>
    </source>
</evidence>